<dbReference type="GO" id="GO:0005829">
    <property type="term" value="C:cytosol"/>
    <property type="evidence" value="ECO:0007669"/>
    <property type="project" value="TreeGrafter"/>
</dbReference>
<keyword evidence="3" id="KW-0030">Aminoacyl-tRNA synthetase</keyword>
<dbReference type="GO" id="GO:0004831">
    <property type="term" value="F:tyrosine-tRNA ligase activity"/>
    <property type="evidence" value="ECO:0007669"/>
    <property type="project" value="UniProtKB-EC"/>
</dbReference>
<dbReference type="EMBL" id="LS991951">
    <property type="protein sequence ID" value="SYV97989.1"/>
    <property type="molecule type" value="Genomic_DNA"/>
</dbReference>
<dbReference type="KEGG" id="medw:NCTC10132_01361"/>
<dbReference type="InterPro" id="IPR036986">
    <property type="entry name" value="S4_RNA-bd_sf"/>
</dbReference>
<name>A0A3B0PMW1_9BACT</name>
<dbReference type="Gene3D" id="3.10.290.10">
    <property type="entry name" value="RNA-binding S4 domain"/>
    <property type="match status" value="1"/>
</dbReference>
<proteinExistence type="predicted"/>
<evidence type="ECO:0000259" key="2">
    <source>
        <dbReference type="Pfam" id="PF22421"/>
    </source>
</evidence>
<dbReference type="EC" id="6.1.1.1" evidence="3"/>
<dbReference type="Gene3D" id="1.10.240.10">
    <property type="entry name" value="Tyrosyl-Transfer RNA Synthetase"/>
    <property type="match status" value="1"/>
</dbReference>
<dbReference type="Pfam" id="PF22421">
    <property type="entry name" value="SYY_C-terminal"/>
    <property type="match status" value="1"/>
</dbReference>
<keyword evidence="3" id="KW-0436">Ligase</keyword>
<feature type="domain" description="Tyrosine--tRNA ligase SYY-like C-terminal" evidence="2">
    <location>
        <begin position="55"/>
        <end position="133"/>
    </location>
</feature>
<protein>
    <submittedName>
        <fullName evidence="3">Tyrosyl-tRNA synthetase</fullName>
        <ecNumber evidence="3">6.1.1.1</ecNumber>
    </submittedName>
</protein>
<dbReference type="SUPFAM" id="SSF55174">
    <property type="entry name" value="Alpha-L RNA-binding motif"/>
    <property type="match status" value="1"/>
</dbReference>
<dbReference type="GO" id="GO:0003723">
    <property type="term" value="F:RNA binding"/>
    <property type="evidence" value="ECO:0007669"/>
    <property type="project" value="UniProtKB-KW"/>
</dbReference>
<organism evidence="3 4">
    <name type="scientific">Mycoplasmopsis edwardii</name>
    <dbReference type="NCBI Taxonomy" id="53558"/>
    <lineage>
        <taxon>Bacteria</taxon>
        <taxon>Bacillati</taxon>
        <taxon>Mycoplasmatota</taxon>
        <taxon>Mycoplasmoidales</taxon>
        <taxon>Metamycoplasmataceae</taxon>
        <taxon>Mycoplasmopsis</taxon>
    </lineage>
</organism>
<dbReference type="Proteomes" id="UP000257559">
    <property type="component" value="Chromosome"/>
</dbReference>
<keyword evidence="1" id="KW-0694">RNA-binding</keyword>
<dbReference type="PROSITE" id="PS50889">
    <property type="entry name" value="S4"/>
    <property type="match status" value="1"/>
</dbReference>
<reference evidence="4" key="1">
    <citation type="submission" date="2018-06" db="EMBL/GenBank/DDBJ databases">
        <authorList>
            <consortium name="Pathogen Informatics"/>
        </authorList>
    </citation>
    <scope>NUCLEOTIDE SEQUENCE [LARGE SCALE GENOMIC DNA]</scope>
    <source>
        <strain evidence="4">NCTC10132</strain>
    </source>
</reference>
<evidence type="ECO:0000313" key="3">
    <source>
        <dbReference type="EMBL" id="SYV97989.1"/>
    </source>
</evidence>
<dbReference type="PANTHER" id="PTHR11766">
    <property type="entry name" value="TYROSYL-TRNA SYNTHETASE"/>
    <property type="match status" value="1"/>
</dbReference>
<accession>A0A3B0PMW1</accession>
<keyword evidence="4" id="KW-1185">Reference proteome</keyword>
<dbReference type="InterPro" id="IPR024088">
    <property type="entry name" value="Tyr-tRNA-ligase_bac-type"/>
</dbReference>
<dbReference type="GO" id="GO:0043039">
    <property type="term" value="P:tRNA aminoacylation"/>
    <property type="evidence" value="ECO:0007669"/>
    <property type="project" value="TreeGrafter"/>
</dbReference>
<gene>
    <name evidence="3" type="primary">tyrS_2</name>
    <name evidence="3" type="ORF">NCTC10132_01361</name>
</gene>
<dbReference type="PANTHER" id="PTHR11766:SF0">
    <property type="entry name" value="TYROSINE--TRNA LIGASE, MITOCHONDRIAL"/>
    <property type="match status" value="1"/>
</dbReference>
<evidence type="ECO:0000256" key="1">
    <source>
        <dbReference type="PROSITE-ProRule" id="PRU00182"/>
    </source>
</evidence>
<evidence type="ECO:0000313" key="4">
    <source>
        <dbReference type="Proteomes" id="UP000257559"/>
    </source>
</evidence>
<dbReference type="AlphaFoldDB" id="A0A3B0PMW1"/>
<sequence>MKDHENDPKLRIAQKALGYEVIKDIHGESEANKARSISKLLFDKNIDLDSMKIEEIEAIDNEIKTLELSGDLNLVEELISNKVIKSKREAREFIEKGSLKLNFEPISEDQKVNSKYFENKYALLHVGKKNVYIIKIKTNK</sequence>
<dbReference type="InterPro" id="IPR054608">
    <property type="entry name" value="SYY-like_C"/>
</dbReference>